<proteinExistence type="predicted"/>
<gene>
    <name evidence="1" type="ORF">LTR37_021136</name>
</gene>
<comment type="caution">
    <text evidence="1">The sequence shown here is derived from an EMBL/GenBank/DDBJ whole genome shotgun (WGS) entry which is preliminary data.</text>
</comment>
<reference evidence="1" key="1">
    <citation type="submission" date="2023-07" db="EMBL/GenBank/DDBJ databases">
        <title>Black Yeasts Isolated from many extreme environments.</title>
        <authorList>
            <person name="Coleine C."/>
            <person name="Stajich J.E."/>
            <person name="Selbmann L."/>
        </authorList>
    </citation>
    <scope>NUCLEOTIDE SEQUENCE</scope>
    <source>
        <strain evidence="1">CCFEE 5714</strain>
    </source>
</reference>
<organism evidence="1 2">
    <name type="scientific">Vermiconidia calcicola</name>
    <dbReference type="NCBI Taxonomy" id="1690605"/>
    <lineage>
        <taxon>Eukaryota</taxon>
        <taxon>Fungi</taxon>
        <taxon>Dikarya</taxon>
        <taxon>Ascomycota</taxon>
        <taxon>Pezizomycotina</taxon>
        <taxon>Dothideomycetes</taxon>
        <taxon>Dothideomycetidae</taxon>
        <taxon>Mycosphaerellales</taxon>
        <taxon>Extremaceae</taxon>
        <taxon>Vermiconidia</taxon>
    </lineage>
</organism>
<accession>A0ACC3MB34</accession>
<protein>
    <submittedName>
        <fullName evidence="1">Uncharacterized protein</fullName>
    </submittedName>
</protein>
<keyword evidence="2" id="KW-1185">Reference proteome</keyword>
<sequence length="168" mass="17919">MDNPNKILSDAIKGQNITKIIVFQVTAGSADTVKPSTVGTTVPGGGTANIDFLTGDDKKDGPNSAVPFMPATFWIETVENEITEPPFPPGRQNPIRVKPHSPNASGPSSTFLVQSPAQRVTILRHITVLSTQIQYSQTVILNFAGLSWPHVSVATLLPADNVSATIYL</sequence>
<evidence type="ECO:0000313" key="1">
    <source>
        <dbReference type="EMBL" id="KAK3680610.1"/>
    </source>
</evidence>
<evidence type="ECO:0000313" key="2">
    <source>
        <dbReference type="Proteomes" id="UP001281147"/>
    </source>
</evidence>
<name>A0ACC3MB34_9PEZI</name>
<dbReference type="Proteomes" id="UP001281147">
    <property type="component" value="Unassembled WGS sequence"/>
</dbReference>
<dbReference type="EMBL" id="JAUTXU010000439">
    <property type="protein sequence ID" value="KAK3680610.1"/>
    <property type="molecule type" value="Genomic_DNA"/>
</dbReference>